<reference evidence="2" key="2">
    <citation type="submission" date="2015-01" db="EMBL/GenBank/DDBJ databases">
        <title>Evolutionary Origins and Diversification of the Mycorrhizal Mutualists.</title>
        <authorList>
            <consortium name="DOE Joint Genome Institute"/>
            <consortium name="Mycorrhizal Genomics Consortium"/>
            <person name="Kohler A."/>
            <person name="Kuo A."/>
            <person name="Nagy L.G."/>
            <person name="Floudas D."/>
            <person name="Copeland A."/>
            <person name="Barry K.W."/>
            <person name="Cichocki N."/>
            <person name="Veneault-Fourrey C."/>
            <person name="LaButti K."/>
            <person name="Lindquist E.A."/>
            <person name="Lipzen A."/>
            <person name="Lundell T."/>
            <person name="Morin E."/>
            <person name="Murat C."/>
            <person name="Riley R."/>
            <person name="Ohm R."/>
            <person name="Sun H."/>
            <person name="Tunlid A."/>
            <person name="Henrissat B."/>
            <person name="Grigoriev I.V."/>
            <person name="Hibbett D.S."/>
            <person name="Martin F."/>
        </authorList>
    </citation>
    <scope>NUCLEOTIDE SEQUENCE [LARGE SCALE GENOMIC DNA]</scope>
    <source>
        <strain evidence="2">MAFF 305830</strain>
    </source>
</reference>
<proteinExistence type="predicted"/>
<accession>A0A0C2WP82</accession>
<keyword evidence="2" id="KW-1185">Reference proteome</keyword>
<gene>
    <name evidence="1" type="ORF">M408DRAFT_212966</name>
</gene>
<dbReference type="AlphaFoldDB" id="A0A0C2WP82"/>
<dbReference type="Proteomes" id="UP000054097">
    <property type="component" value="Unassembled WGS sequence"/>
</dbReference>
<protein>
    <submittedName>
        <fullName evidence="1">Uncharacterized protein</fullName>
    </submittedName>
</protein>
<dbReference type="EMBL" id="KN824675">
    <property type="protein sequence ID" value="KIM19477.1"/>
    <property type="molecule type" value="Genomic_DNA"/>
</dbReference>
<reference evidence="1 2" key="1">
    <citation type="submission" date="2014-04" db="EMBL/GenBank/DDBJ databases">
        <authorList>
            <consortium name="DOE Joint Genome Institute"/>
            <person name="Kuo A."/>
            <person name="Zuccaro A."/>
            <person name="Kohler A."/>
            <person name="Nagy L.G."/>
            <person name="Floudas D."/>
            <person name="Copeland A."/>
            <person name="Barry K.W."/>
            <person name="Cichocki N."/>
            <person name="Veneault-Fourrey C."/>
            <person name="LaButti K."/>
            <person name="Lindquist E.A."/>
            <person name="Lipzen A."/>
            <person name="Lundell T."/>
            <person name="Morin E."/>
            <person name="Murat C."/>
            <person name="Sun H."/>
            <person name="Tunlid A."/>
            <person name="Henrissat B."/>
            <person name="Grigoriev I.V."/>
            <person name="Hibbett D.S."/>
            <person name="Martin F."/>
            <person name="Nordberg H.P."/>
            <person name="Cantor M.N."/>
            <person name="Hua S.X."/>
        </authorList>
    </citation>
    <scope>NUCLEOTIDE SEQUENCE [LARGE SCALE GENOMIC DNA]</scope>
    <source>
        <strain evidence="1 2">MAFF 305830</strain>
    </source>
</reference>
<dbReference type="HOGENOM" id="CLU_2265382_0_0_1"/>
<evidence type="ECO:0000313" key="2">
    <source>
        <dbReference type="Proteomes" id="UP000054097"/>
    </source>
</evidence>
<evidence type="ECO:0000313" key="1">
    <source>
        <dbReference type="EMBL" id="KIM19477.1"/>
    </source>
</evidence>
<name>A0A0C2WP82_SERVB</name>
<organism evidence="1 2">
    <name type="scientific">Serendipita vermifera MAFF 305830</name>
    <dbReference type="NCBI Taxonomy" id="933852"/>
    <lineage>
        <taxon>Eukaryota</taxon>
        <taxon>Fungi</taxon>
        <taxon>Dikarya</taxon>
        <taxon>Basidiomycota</taxon>
        <taxon>Agaricomycotina</taxon>
        <taxon>Agaricomycetes</taxon>
        <taxon>Sebacinales</taxon>
        <taxon>Serendipitaceae</taxon>
        <taxon>Serendipita</taxon>
    </lineage>
</organism>
<sequence length="103" mass="11358">MELVEQHVLSQMKNEGPTTKSYVDLLLASRIVDSPQLYQQAVQGLIASTPKPNLAQAKQIGLEAYYAVMSADPQSQNGKLWVHCDGHSTQSPGNCSVCHEYRK</sequence>